<dbReference type="SUPFAM" id="SSF109854">
    <property type="entry name" value="DinB/YfiT-like putative metalloenzymes"/>
    <property type="match status" value="1"/>
</dbReference>
<dbReference type="Gene3D" id="1.20.120.450">
    <property type="entry name" value="dinb family like domain"/>
    <property type="match status" value="1"/>
</dbReference>
<gene>
    <name evidence="2" type="ORF">FHR82_000759</name>
</gene>
<dbReference type="PANTHER" id="PTHR40758:SF1">
    <property type="entry name" value="CONSERVED PROTEIN"/>
    <property type="match status" value="1"/>
</dbReference>
<sequence length="231" mass="24341">MELQEQTADFATIVTGAAPDAPVPTCPGWTLRDLVGHMGQAPRWMAGVVRSGAAAVPPDPRDAEPPADWRGWLLAGADELRSAVAEAGPGTPVWTLAGPRPARWWVRRALADLVVHTADAALTVGVPFTVPPARAADVISEGLDLLAAPGLATFPGTREGTIALRPPTGDGWLITRAADGHTWRPGTADTDTTLSGTTQDLLLVLMRRLPLDRVTVTGDRALAEELLTYSV</sequence>
<dbReference type="NCBIfam" id="TIGR03083">
    <property type="entry name" value="maleylpyruvate isomerase family mycothiol-dependent enzyme"/>
    <property type="match status" value="1"/>
</dbReference>
<feature type="domain" description="Mycothiol-dependent maleylpyruvate isomerase metal-binding" evidence="1">
    <location>
        <begin position="3"/>
        <end position="121"/>
    </location>
</feature>
<dbReference type="Proteomes" id="UP000520767">
    <property type="component" value="Unassembled WGS sequence"/>
</dbReference>
<dbReference type="GO" id="GO:0005886">
    <property type="term" value="C:plasma membrane"/>
    <property type="evidence" value="ECO:0007669"/>
    <property type="project" value="TreeGrafter"/>
</dbReference>
<keyword evidence="3" id="KW-1185">Reference proteome</keyword>
<evidence type="ECO:0000313" key="2">
    <source>
        <dbReference type="EMBL" id="MBB4904549.1"/>
    </source>
</evidence>
<dbReference type="InterPro" id="IPR017517">
    <property type="entry name" value="Maleyloyr_isom"/>
</dbReference>
<dbReference type="RefSeq" id="WP_184808786.1">
    <property type="nucleotide sequence ID" value="NZ_JACHJQ010000001.1"/>
</dbReference>
<dbReference type="AlphaFoldDB" id="A0A7W7Q0C5"/>
<accession>A0A7W7Q0C5</accession>
<name>A0A7W7Q0C5_9PSEU</name>
<dbReference type="EMBL" id="JACHJQ010000001">
    <property type="protein sequence ID" value="MBB4904549.1"/>
    <property type="molecule type" value="Genomic_DNA"/>
</dbReference>
<dbReference type="GO" id="GO:0046872">
    <property type="term" value="F:metal ion binding"/>
    <property type="evidence" value="ECO:0007669"/>
    <property type="project" value="InterPro"/>
</dbReference>
<evidence type="ECO:0000259" key="1">
    <source>
        <dbReference type="Pfam" id="PF11716"/>
    </source>
</evidence>
<dbReference type="InterPro" id="IPR024344">
    <property type="entry name" value="MDMPI_metal-binding"/>
</dbReference>
<dbReference type="Pfam" id="PF11716">
    <property type="entry name" value="MDMPI_N"/>
    <property type="match status" value="1"/>
</dbReference>
<reference evidence="2 3" key="1">
    <citation type="submission" date="2020-08" db="EMBL/GenBank/DDBJ databases">
        <title>Genomic Encyclopedia of Type Strains, Phase III (KMG-III): the genomes of soil and plant-associated and newly described type strains.</title>
        <authorList>
            <person name="Whitman W."/>
        </authorList>
    </citation>
    <scope>NUCLEOTIDE SEQUENCE [LARGE SCALE GENOMIC DNA]</scope>
    <source>
        <strain evidence="2 3">CECT 8960</strain>
    </source>
</reference>
<dbReference type="PANTHER" id="PTHR40758">
    <property type="entry name" value="CONSERVED PROTEIN"/>
    <property type="match status" value="1"/>
</dbReference>
<dbReference type="InterPro" id="IPR034660">
    <property type="entry name" value="DinB/YfiT-like"/>
</dbReference>
<evidence type="ECO:0000313" key="3">
    <source>
        <dbReference type="Proteomes" id="UP000520767"/>
    </source>
</evidence>
<protein>
    <submittedName>
        <fullName evidence="2">Uncharacterized protein (TIGR03083 family)</fullName>
    </submittedName>
</protein>
<organism evidence="2 3">
    <name type="scientific">Actinophytocola algeriensis</name>
    <dbReference type="NCBI Taxonomy" id="1768010"/>
    <lineage>
        <taxon>Bacteria</taxon>
        <taxon>Bacillati</taxon>
        <taxon>Actinomycetota</taxon>
        <taxon>Actinomycetes</taxon>
        <taxon>Pseudonocardiales</taxon>
        <taxon>Pseudonocardiaceae</taxon>
    </lineage>
</organism>
<proteinExistence type="predicted"/>
<comment type="caution">
    <text evidence="2">The sequence shown here is derived from an EMBL/GenBank/DDBJ whole genome shotgun (WGS) entry which is preliminary data.</text>
</comment>